<accession>A0ACD5Y3E8</accession>
<dbReference type="Proteomes" id="UP001732700">
    <property type="component" value="Chromosome 5D"/>
</dbReference>
<sequence>MHDPMDYVQKSITREPASRAIGGNASRSISQPRDVTQTTKDGIFDDRHRRRNLHLRVEGNLRMPVTMGTMDCIANLFQWVRSNISSRGNGTHEKVLHDELFCLESGLQRLKETLPAMYDLIDRAEWQSHKHRVAEIIPNFKDAVYDADDLLDEFRWYMLKVKVEEHDSQSPFMDSFNSVIQGSFVRVNGIQKRLKNMSTHLRHMGLHEGTTQFDKSIRPETSSFPNETEIFGRDIELNQIIKFLCKSINSFNAARELEEGNSAADVSTSNQVRKESRIKDIPVLPIVGIGGVGKTTLAQHICSDADMKFHFDMIIWVCVSDDFDVKRLTKEAIESCTGKQATGENLNFLQKTLSKTLDKQKFLIVLDDLWDDVLKENGQCWKRFCRPLQNELQGGVMLVTTRCPKVAERVGTVDPITLEGLEDGAFWSFFKLCVFESESYNNNDKLEHIGRRILPKLKGSPLAAKTLGRILRMNLQEEHWNAILESELWKLRQEETEILPALRLSYMYLPFHLKRCFSFCAVYSKDYKFRKSCLAEIWVAEGFVEPQGDIPVQDIGCGYFDDLLDRSFFQEVQSGYVIHDLLHDMAQKVSEDDCFIIKRRSDFKSIPLNARHLSILSNKDIDYSSLLGLRHFTKLRTLFCNKILGRYSEDTLASLMSDWCNELLRLRVIVLASTPELPASIGKLRHLRYLQISRYCPFKRLPLELYWLYNLQILCIQECKLESLPSDFNKLICLQRFASHGFRCDSVFGRFQKDCYHEVRVNVAND</sequence>
<evidence type="ECO:0000313" key="2">
    <source>
        <dbReference type="Proteomes" id="UP001732700"/>
    </source>
</evidence>
<protein>
    <submittedName>
        <fullName evidence="1">Uncharacterized protein</fullName>
    </submittedName>
</protein>
<reference evidence="1" key="2">
    <citation type="submission" date="2025-09" db="UniProtKB">
        <authorList>
            <consortium name="EnsemblPlants"/>
        </authorList>
    </citation>
    <scope>IDENTIFICATION</scope>
</reference>
<reference evidence="1" key="1">
    <citation type="submission" date="2021-05" db="EMBL/GenBank/DDBJ databases">
        <authorList>
            <person name="Scholz U."/>
            <person name="Mascher M."/>
            <person name="Fiebig A."/>
        </authorList>
    </citation>
    <scope>NUCLEOTIDE SEQUENCE [LARGE SCALE GENOMIC DNA]</scope>
</reference>
<evidence type="ECO:0000313" key="1">
    <source>
        <dbReference type="EnsemblPlants" id="AVESA.00010b.r2.5DG0935400.1.CDS"/>
    </source>
</evidence>
<proteinExistence type="predicted"/>
<organism evidence="1 2">
    <name type="scientific">Avena sativa</name>
    <name type="common">Oat</name>
    <dbReference type="NCBI Taxonomy" id="4498"/>
    <lineage>
        <taxon>Eukaryota</taxon>
        <taxon>Viridiplantae</taxon>
        <taxon>Streptophyta</taxon>
        <taxon>Embryophyta</taxon>
        <taxon>Tracheophyta</taxon>
        <taxon>Spermatophyta</taxon>
        <taxon>Magnoliopsida</taxon>
        <taxon>Liliopsida</taxon>
        <taxon>Poales</taxon>
        <taxon>Poaceae</taxon>
        <taxon>BOP clade</taxon>
        <taxon>Pooideae</taxon>
        <taxon>Poodae</taxon>
        <taxon>Poeae</taxon>
        <taxon>Poeae Chloroplast Group 1 (Aveneae type)</taxon>
        <taxon>Aveninae</taxon>
        <taxon>Avena</taxon>
    </lineage>
</organism>
<name>A0ACD5Y3E8_AVESA</name>
<keyword evidence="2" id="KW-1185">Reference proteome</keyword>
<dbReference type="EnsemblPlants" id="AVESA.00010b.r2.5DG0935400.1">
    <property type="protein sequence ID" value="AVESA.00010b.r2.5DG0935400.1.CDS"/>
    <property type="gene ID" value="AVESA.00010b.r2.5DG0935400"/>
</dbReference>